<comment type="caution">
    <text evidence="2">The sequence shown here is derived from an EMBL/GenBank/DDBJ whole genome shotgun (WGS) entry which is preliminary data.</text>
</comment>
<sequence length="235" mass="25718">MFPEPFQIQDFDVANVVESVHGEQAIENSEVSLALGQAVFRDRQRIIEKKHLIAIVLGAVAACFLISTVTLGVLYGNLLQHRHEPLPSSTLTTTVTVHHTSYHTTTYSYPLPTTTYTAASTVTLKPPAITITASATMVLVSPSHPQPTQCWPGSIWGGAELRKVNKGYTVQMSFALSHSDLGRKGLITDYDLVGLRSIFLCGESMSPVELQILYVCKNAYVFYGENISCDENGNI</sequence>
<gene>
    <name evidence="2" type="ORF">N8I77_002555</name>
</gene>
<organism evidence="2 3">
    <name type="scientific">Phomopsis amygdali</name>
    <name type="common">Fusicoccum amygdali</name>
    <dbReference type="NCBI Taxonomy" id="1214568"/>
    <lineage>
        <taxon>Eukaryota</taxon>
        <taxon>Fungi</taxon>
        <taxon>Dikarya</taxon>
        <taxon>Ascomycota</taxon>
        <taxon>Pezizomycotina</taxon>
        <taxon>Sordariomycetes</taxon>
        <taxon>Sordariomycetidae</taxon>
        <taxon>Diaporthales</taxon>
        <taxon>Diaporthaceae</taxon>
        <taxon>Diaporthe</taxon>
    </lineage>
</organism>
<feature type="transmembrane region" description="Helical" evidence="1">
    <location>
        <begin position="52"/>
        <end position="75"/>
    </location>
</feature>
<keyword evidence="3" id="KW-1185">Reference proteome</keyword>
<dbReference type="EMBL" id="JAUJFL010000001">
    <property type="protein sequence ID" value="KAK2615829.1"/>
    <property type="molecule type" value="Genomic_DNA"/>
</dbReference>
<evidence type="ECO:0000313" key="2">
    <source>
        <dbReference type="EMBL" id="KAK2615829.1"/>
    </source>
</evidence>
<evidence type="ECO:0000256" key="1">
    <source>
        <dbReference type="SAM" id="Phobius"/>
    </source>
</evidence>
<evidence type="ECO:0000313" key="3">
    <source>
        <dbReference type="Proteomes" id="UP001265746"/>
    </source>
</evidence>
<keyword evidence="1" id="KW-1133">Transmembrane helix</keyword>
<keyword evidence="1" id="KW-0472">Membrane</keyword>
<dbReference type="Proteomes" id="UP001265746">
    <property type="component" value="Unassembled WGS sequence"/>
</dbReference>
<keyword evidence="1" id="KW-0812">Transmembrane</keyword>
<proteinExistence type="predicted"/>
<reference evidence="2" key="1">
    <citation type="submission" date="2023-06" db="EMBL/GenBank/DDBJ databases">
        <authorList>
            <person name="Noh H."/>
        </authorList>
    </citation>
    <scope>NUCLEOTIDE SEQUENCE</scope>
    <source>
        <strain evidence="2">DUCC20226</strain>
    </source>
</reference>
<name>A0AAD9WBX2_PHOAM</name>
<protein>
    <submittedName>
        <fullName evidence="2">Uncharacterized protein</fullName>
    </submittedName>
</protein>
<accession>A0AAD9WBX2</accession>
<dbReference type="AlphaFoldDB" id="A0AAD9WBX2"/>